<dbReference type="SMART" id="SM00884">
    <property type="entry name" value="Cullin_Nedd8"/>
    <property type="match status" value="1"/>
</dbReference>
<accession>A0A6G1JZY4</accession>
<dbReference type="GO" id="GO:0031625">
    <property type="term" value="F:ubiquitin protein ligase binding"/>
    <property type="evidence" value="ECO:0007669"/>
    <property type="project" value="InterPro"/>
</dbReference>
<dbReference type="InterPro" id="IPR036317">
    <property type="entry name" value="Cullin_homology_sf"/>
</dbReference>
<dbReference type="InterPro" id="IPR016159">
    <property type="entry name" value="Cullin_repeat-like_dom_sf"/>
</dbReference>
<dbReference type="PROSITE" id="PS01256">
    <property type="entry name" value="CULLIN_1"/>
    <property type="match status" value="1"/>
</dbReference>
<dbReference type="EMBL" id="MU005777">
    <property type="protein sequence ID" value="KAF2705913.1"/>
    <property type="molecule type" value="Genomic_DNA"/>
</dbReference>
<sequence length="852" mass="97798">MSSDRKRKHSTIRDLFTAQQKPTSKRNRLKEDLPSTSATATAAAAAPGATMSTVSMYSFTSKGSPQVVDLTSSPDNTPRKATPNMHTSTGPKRMLVKNFRPARKVDPMVFLDQTWKKIDEALETVFQQGEINFSLEELYRGVENLCRQGLAKEACERLVSKCRAYITDTLKAKVKETTGRKNVDVLRATLQTWTIWEAQMKYVDWIFCYLDRAYLLPRQESLHDISIDLFRSIIFEHPRLNPRIIDGACDLIAVDRATEDLDTETFSKSIKMFHEMQVYTKHFEPRMLELSQKYVLEWADTASTEKKLSEYVSGARRLMKKELERVEKFSLNGTTKRDLLTLLEDHLISRKEERLINQDDIADLLDEHEVENLENLYTLLERRKLGAKLRPAFMKWINDTGTAIIFNEKEQENMVVELLFLKRRLDTIFKVAFHRDSGLGNGLREAFEAFMNKTKKTSQTWNTDNSKPGEMIAKYVDTLLRGGAKAIPTQLSRKKQKLTSTVDAVEDNEDFVVDEDTEVNSQLDQVLDLFRFVHGKAVFEAFYKKDLARRLLMGRSASADAERSMLSRLKTECGAGFTANLEQMFKDIELSREEMSSYKSILEERRQKQSIDLTVNILSASSWPTYPSIPVIVPQQIKSATDKFETHYKAKHSGRKLEWKHALAHCQVKAQFPRGNRELVVSSFQAIVLLLFNGVKDDEHIDYNYLKEATGLPVPELNRTLQSLACAKLRPLTKHPKSREISPTDTFTLNLNFTDPKYRIKINTVQLKETAAENKETHERVAEDRNYETQAAIVRILKARKKIAHAELVAETIKATKSRGTLDVPGIKRNIDRLIEKDYLEREDDGMYSYIA</sequence>
<dbReference type="Pfam" id="PF10557">
    <property type="entry name" value="Cullin_Nedd8"/>
    <property type="match status" value="1"/>
</dbReference>
<proteinExistence type="inferred from homology"/>
<dbReference type="InterPro" id="IPR019559">
    <property type="entry name" value="Cullin_neddylation_domain"/>
</dbReference>
<name>A0A6G1JZY4_9PLEO</name>
<gene>
    <name evidence="8" type="ORF">K504DRAFT_484253</name>
</gene>
<dbReference type="InterPro" id="IPR016157">
    <property type="entry name" value="Cullin_CS"/>
</dbReference>
<keyword evidence="3" id="KW-0832">Ubl conjugation</keyword>
<dbReference type="SUPFAM" id="SSF74788">
    <property type="entry name" value="Cullin repeat-like"/>
    <property type="match status" value="1"/>
</dbReference>
<dbReference type="FunFam" id="1.20.1310.10:FF:000035">
    <property type="entry name" value="Ubiquitin ligase subunit CulD, putative"/>
    <property type="match status" value="1"/>
</dbReference>
<protein>
    <submittedName>
        <fullName evidence="8">Cullin-domain-containing protein</fullName>
    </submittedName>
</protein>
<dbReference type="Pfam" id="PF00888">
    <property type="entry name" value="Cullin"/>
    <property type="match status" value="1"/>
</dbReference>
<evidence type="ECO:0000313" key="9">
    <source>
        <dbReference type="Proteomes" id="UP000799428"/>
    </source>
</evidence>
<evidence type="ECO:0000256" key="3">
    <source>
        <dbReference type="ARBA" id="ARBA00022843"/>
    </source>
</evidence>
<dbReference type="InterPro" id="IPR001373">
    <property type="entry name" value="Cullin_N"/>
</dbReference>
<organism evidence="8 9">
    <name type="scientific">Pleomassaria siparia CBS 279.74</name>
    <dbReference type="NCBI Taxonomy" id="1314801"/>
    <lineage>
        <taxon>Eukaryota</taxon>
        <taxon>Fungi</taxon>
        <taxon>Dikarya</taxon>
        <taxon>Ascomycota</taxon>
        <taxon>Pezizomycotina</taxon>
        <taxon>Dothideomycetes</taxon>
        <taxon>Pleosporomycetidae</taxon>
        <taxon>Pleosporales</taxon>
        <taxon>Pleomassariaceae</taxon>
        <taxon>Pleomassaria</taxon>
    </lineage>
</organism>
<evidence type="ECO:0000256" key="2">
    <source>
        <dbReference type="ARBA" id="ARBA00022499"/>
    </source>
</evidence>
<dbReference type="InterPro" id="IPR036390">
    <property type="entry name" value="WH_DNA-bd_sf"/>
</dbReference>
<keyword evidence="9" id="KW-1185">Reference proteome</keyword>
<dbReference type="GO" id="GO:0006511">
    <property type="term" value="P:ubiquitin-dependent protein catabolic process"/>
    <property type="evidence" value="ECO:0007669"/>
    <property type="project" value="InterPro"/>
</dbReference>
<dbReference type="InterPro" id="IPR016158">
    <property type="entry name" value="Cullin_homology"/>
</dbReference>
<dbReference type="FunFam" id="1.10.10.10:FF:000014">
    <property type="entry name" value="Cullin 1"/>
    <property type="match status" value="1"/>
</dbReference>
<dbReference type="AlphaFoldDB" id="A0A6G1JZY4"/>
<evidence type="ECO:0000256" key="5">
    <source>
        <dbReference type="RuleBase" id="RU003829"/>
    </source>
</evidence>
<feature type="region of interest" description="Disordered" evidence="6">
    <location>
        <begin position="1"/>
        <end position="35"/>
    </location>
</feature>
<dbReference type="Pfam" id="PF26557">
    <property type="entry name" value="Cullin_AB"/>
    <property type="match status" value="1"/>
</dbReference>
<keyword evidence="2" id="KW-1017">Isopeptide bond</keyword>
<dbReference type="PANTHER" id="PTHR11932">
    <property type="entry name" value="CULLIN"/>
    <property type="match status" value="1"/>
</dbReference>
<evidence type="ECO:0000256" key="6">
    <source>
        <dbReference type="SAM" id="MobiDB-lite"/>
    </source>
</evidence>
<reference evidence="8" key="1">
    <citation type="journal article" date="2020" name="Stud. Mycol.">
        <title>101 Dothideomycetes genomes: a test case for predicting lifestyles and emergence of pathogens.</title>
        <authorList>
            <person name="Haridas S."/>
            <person name="Albert R."/>
            <person name="Binder M."/>
            <person name="Bloem J."/>
            <person name="Labutti K."/>
            <person name="Salamov A."/>
            <person name="Andreopoulos B."/>
            <person name="Baker S."/>
            <person name="Barry K."/>
            <person name="Bills G."/>
            <person name="Bluhm B."/>
            <person name="Cannon C."/>
            <person name="Castanera R."/>
            <person name="Culley D."/>
            <person name="Daum C."/>
            <person name="Ezra D."/>
            <person name="Gonzalez J."/>
            <person name="Henrissat B."/>
            <person name="Kuo A."/>
            <person name="Liang C."/>
            <person name="Lipzen A."/>
            <person name="Lutzoni F."/>
            <person name="Magnuson J."/>
            <person name="Mondo S."/>
            <person name="Nolan M."/>
            <person name="Ohm R."/>
            <person name="Pangilinan J."/>
            <person name="Park H.-J."/>
            <person name="Ramirez L."/>
            <person name="Alfaro M."/>
            <person name="Sun H."/>
            <person name="Tritt A."/>
            <person name="Yoshinaga Y."/>
            <person name="Zwiers L.-H."/>
            <person name="Turgeon B."/>
            <person name="Goodwin S."/>
            <person name="Spatafora J."/>
            <person name="Crous P."/>
            <person name="Grigoriev I."/>
        </authorList>
    </citation>
    <scope>NUCLEOTIDE SEQUENCE</scope>
    <source>
        <strain evidence="8">CBS 279.74</strain>
    </source>
</reference>
<dbReference type="InterPro" id="IPR059120">
    <property type="entry name" value="Cullin-like_AB"/>
</dbReference>
<feature type="compositionally biased region" description="Basic residues" evidence="6">
    <location>
        <begin position="1"/>
        <end position="10"/>
    </location>
</feature>
<dbReference type="GO" id="GO:0031461">
    <property type="term" value="C:cullin-RING ubiquitin ligase complex"/>
    <property type="evidence" value="ECO:0007669"/>
    <property type="project" value="InterPro"/>
</dbReference>
<feature type="domain" description="Cullin family profile" evidence="7">
    <location>
        <begin position="467"/>
        <end position="725"/>
    </location>
</feature>
<dbReference type="SUPFAM" id="SSF75632">
    <property type="entry name" value="Cullin homology domain"/>
    <property type="match status" value="1"/>
</dbReference>
<dbReference type="Gene3D" id="1.20.1310.10">
    <property type="entry name" value="Cullin Repeats"/>
    <property type="match status" value="4"/>
</dbReference>
<dbReference type="FunFam" id="1.20.1310.10:FF:000031">
    <property type="entry name" value="Ubiquitin ligase subunit CulD"/>
    <property type="match status" value="1"/>
</dbReference>
<dbReference type="InterPro" id="IPR045093">
    <property type="entry name" value="Cullin"/>
</dbReference>
<dbReference type="OrthoDB" id="27073at2759"/>
<dbReference type="SUPFAM" id="SSF46785">
    <property type="entry name" value="Winged helix' DNA-binding domain"/>
    <property type="match status" value="1"/>
</dbReference>
<dbReference type="SMART" id="SM00182">
    <property type="entry name" value="CULLIN"/>
    <property type="match status" value="1"/>
</dbReference>
<feature type="compositionally biased region" description="Polar residues" evidence="6">
    <location>
        <begin position="63"/>
        <end position="76"/>
    </location>
</feature>
<dbReference type="Gene3D" id="3.30.230.130">
    <property type="entry name" value="Cullin, Chain C, Domain 2"/>
    <property type="match status" value="1"/>
</dbReference>
<comment type="similarity">
    <text evidence="1 4 5">Belongs to the cullin family.</text>
</comment>
<evidence type="ECO:0000313" key="8">
    <source>
        <dbReference type="EMBL" id="KAF2705913.1"/>
    </source>
</evidence>
<feature type="region of interest" description="Disordered" evidence="6">
    <location>
        <begin position="63"/>
        <end position="91"/>
    </location>
</feature>
<evidence type="ECO:0000256" key="1">
    <source>
        <dbReference type="ARBA" id="ARBA00006019"/>
    </source>
</evidence>
<dbReference type="Proteomes" id="UP000799428">
    <property type="component" value="Unassembled WGS sequence"/>
</dbReference>
<dbReference type="Gene3D" id="1.10.10.10">
    <property type="entry name" value="Winged helix-like DNA-binding domain superfamily/Winged helix DNA-binding domain"/>
    <property type="match status" value="1"/>
</dbReference>
<dbReference type="PROSITE" id="PS50069">
    <property type="entry name" value="CULLIN_2"/>
    <property type="match status" value="1"/>
</dbReference>
<dbReference type="InterPro" id="IPR036388">
    <property type="entry name" value="WH-like_DNA-bd_sf"/>
</dbReference>
<evidence type="ECO:0000256" key="4">
    <source>
        <dbReference type="PROSITE-ProRule" id="PRU00330"/>
    </source>
</evidence>
<evidence type="ECO:0000259" key="7">
    <source>
        <dbReference type="PROSITE" id="PS50069"/>
    </source>
</evidence>